<dbReference type="Pfam" id="PF04672">
    <property type="entry name" value="Methyltransf_19"/>
    <property type="match status" value="1"/>
</dbReference>
<keyword evidence="2" id="KW-1185">Reference proteome</keyword>
<dbReference type="Gene3D" id="3.40.50.150">
    <property type="entry name" value="Vaccinia Virus protein VP39"/>
    <property type="match status" value="1"/>
</dbReference>
<keyword evidence="1" id="KW-0489">Methyltransferase</keyword>
<accession>A0A940MHV9</accession>
<dbReference type="RefSeq" id="WP_209344872.1">
    <property type="nucleotide sequence ID" value="NZ_JAGIQL010000197.1"/>
</dbReference>
<dbReference type="EC" id="2.1.1.-" evidence="1"/>
<dbReference type="InterPro" id="IPR029063">
    <property type="entry name" value="SAM-dependent_MTases_sf"/>
</dbReference>
<dbReference type="GO" id="GO:0008168">
    <property type="term" value="F:methyltransferase activity"/>
    <property type="evidence" value="ECO:0007669"/>
    <property type="project" value="UniProtKB-KW"/>
</dbReference>
<comment type="caution">
    <text evidence="1">The sequence shown here is derived from an EMBL/GenBank/DDBJ whole genome shotgun (WGS) entry which is preliminary data.</text>
</comment>
<protein>
    <submittedName>
        <fullName evidence="1">SAM-dependent methyltransferase</fullName>
        <ecNumber evidence="1">2.1.1.-</ecNumber>
    </submittedName>
</protein>
<name>A0A940MHV9_9ACTN</name>
<dbReference type="GO" id="GO:0032259">
    <property type="term" value="P:methylation"/>
    <property type="evidence" value="ECO:0007669"/>
    <property type="project" value="UniProtKB-KW"/>
</dbReference>
<keyword evidence="1" id="KW-0808">Transferase</keyword>
<evidence type="ECO:0000313" key="2">
    <source>
        <dbReference type="Proteomes" id="UP000670475"/>
    </source>
</evidence>
<organism evidence="1 2">
    <name type="scientific">Streptomyces montanisoli</name>
    <dbReference type="NCBI Taxonomy" id="2798581"/>
    <lineage>
        <taxon>Bacteria</taxon>
        <taxon>Bacillati</taxon>
        <taxon>Actinomycetota</taxon>
        <taxon>Actinomycetes</taxon>
        <taxon>Kitasatosporales</taxon>
        <taxon>Streptomycetaceae</taxon>
        <taxon>Streptomyces</taxon>
    </lineage>
</organism>
<proteinExistence type="predicted"/>
<gene>
    <name evidence="1" type="ORF">JFN87_29205</name>
</gene>
<evidence type="ECO:0000313" key="1">
    <source>
        <dbReference type="EMBL" id="MBP0461509.1"/>
    </source>
</evidence>
<dbReference type="EMBL" id="JAGIQL010000197">
    <property type="protein sequence ID" value="MBP0461509.1"/>
    <property type="molecule type" value="Genomic_DNA"/>
</dbReference>
<dbReference type="SUPFAM" id="SSF53335">
    <property type="entry name" value="S-adenosyl-L-methionine-dependent methyltransferases"/>
    <property type="match status" value="1"/>
</dbReference>
<dbReference type="AlphaFoldDB" id="A0A940MHV9"/>
<dbReference type="PIRSF" id="PIRSF017393">
    <property type="entry name" value="MTase_SAV2177"/>
    <property type="match status" value="1"/>
</dbReference>
<sequence>MDESWCSPRQQVDTSHASSARLYDTYQGGKSGYGVDRDVAGEVAALLGDTKRIATSARAFHTRAVRAAAGELGIDQFLDVGAGVPNEPHTHQVAQGVHPGAAVVYVDNDLVVLRQSEALLSGGTAGRTDYVQADLRAPDTILKEARRTLDLTRPVGLILCSVLHFITDEEDPRSLVRALMEPLVPGSCLILSHGTDDFAPAAWRAVEDIYRQQGIGTQIRGRAAIEALLDGHDPVEPGLVEVHRWRQDPAAAPVAGDDHVHCYGVVATKQADEKAL</sequence>
<dbReference type="InterPro" id="IPR006764">
    <property type="entry name" value="SAM_dep_MeTrfase_SAV2177_type"/>
</dbReference>
<reference evidence="1" key="1">
    <citation type="submission" date="2021-03" db="EMBL/GenBank/DDBJ databases">
        <title>Whole genome sequence of Streptomyces bomunensis MMS17-BM035.</title>
        <authorList>
            <person name="Lee J.H."/>
        </authorList>
    </citation>
    <scope>NUCLEOTIDE SEQUENCE</scope>
    <source>
        <strain evidence="1">MMS17-BM035</strain>
    </source>
</reference>
<dbReference type="Proteomes" id="UP000670475">
    <property type="component" value="Unassembled WGS sequence"/>
</dbReference>